<dbReference type="PANTHER" id="PTHR11267:SF198">
    <property type="entry name" value="T-BOX TRANSCRIPTION FACTOR TBX6L"/>
    <property type="match status" value="1"/>
</dbReference>
<feature type="domain" description="T-box" evidence="8">
    <location>
        <begin position="83"/>
        <end position="261"/>
    </location>
</feature>
<feature type="compositionally biased region" description="Polar residues" evidence="7">
    <location>
        <begin position="341"/>
        <end position="370"/>
    </location>
</feature>
<feature type="region of interest" description="Disordered" evidence="7">
    <location>
        <begin position="522"/>
        <end position="542"/>
    </location>
</feature>
<evidence type="ECO:0000256" key="1">
    <source>
        <dbReference type="ARBA" id="ARBA00004123"/>
    </source>
</evidence>
<dbReference type="PRINTS" id="PR00937">
    <property type="entry name" value="TBOX"/>
</dbReference>
<keyword evidence="10" id="KW-1185">Reference proteome</keyword>
<comment type="subcellular location">
    <subcellularLocation>
        <location evidence="1 6">Nucleus</location>
    </subcellularLocation>
</comment>
<gene>
    <name evidence="9" type="ORF">ACEWY4_012237</name>
</gene>
<feature type="compositionally biased region" description="Basic and acidic residues" evidence="7">
    <location>
        <begin position="279"/>
        <end position="290"/>
    </location>
</feature>
<evidence type="ECO:0000313" key="9">
    <source>
        <dbReference type="EMBL" id="KAL2092439.1"/>
    </source>
</evidence>
<evidence type="ECO:0000259" key="8">
    <source>
        <dbReference type="PROSITE" id="PS50252"/>
    </source>
</evidence>
<dbReference type="Gene3D" id="2.60.40.820">
    <property type="entry name" value="Transcription factor, T-box"/>
    <property type="match status" value="1"/>
</dbReference>
<dbReference type="InterPro" id="IPR036960">
    <property type="entry name" value="T-box_sf"/>
</dbReference>
<dbReference type="InterPro" id="IPR008967">
    <property type="entry name" value="p53-like_TF_DNA-bd_sf"/>
</dbReference>
<proteinExistence type="predicted"/>
<organism evidence="9 10">
    <name type="scientific">Coilia grayii</name>
    <name type="common">Gray's grenadier anchovy</name>
    <dbReference type="NCBI Taxonomy" id="363190"/>
    <lineage>
        <taxon>Eukaryota</taxon>
        <taxon>Metazoa</taxon>
        <taxon>Chordata</taxon>
        <taxon>Craniata</taxon>
        <taxon>Vertebrata</taxon>
        <taxon>Euteleostomi</taxon>
        <taxon>Actinopterygii</taxon>
        <taxon>Neopterygii</taxon>
        <taxon>Teleostei</taxon>
        <taxon>Clupei</taxon>
        <taxon>Clupeiformes</taxon>
        <taxon>Clupeoidei</taxon>
        <taxon>Engraulidae</taxon>
        <taxon>Coilinae</taxon>
        <taxon>Coilia</taxon>
    </lineage>
</organism>
<feature type="compositionally biased region" description="Basic and acidic residues" evidence="7">
    <location>
        <begin position="371"/>
        <end position="397"/>
    </location>
</feature>
<dbReference type="FunFam" id="2.60.40.820:FF:000003">
    <property type="entry name" value="T-box transcription factor TBX3"/>
    <property type="match status" value="1"/>
</dbReference>
<dbReference type="InterPro" id="IPR046360">
    <property type="entry name" value="T-box_DNA-bd"/>
</dbReference>
<evidence type="ECO:0000256" key="6">
    <source>
        <dbReference type="PROSITE-ProRule" id="PRU00201"/>
    </source>
</evidence>
<reference evidence="9 10" key="1">
    <citation type="submission" date="2024-09" db="EMBL/GenBank/DDBJ databases">
        <title>A chromosome-level genome assembly of Gray's grenadier anchovy, Coilia grayii.</title>
        <authorList>
            <person name="Fu Z."/>
        </authorList>
    </citation>
    <scope>NUCLEOTIDE SEQUENCE [LARGE SCALE GENOMIC DNA]</scope>
    <source>
        <strain evidence="9">G4</strain>
        <tissue evidence="9">Muscle</tissue>
    </source>
</reference>
<dbReference type="PANTHER" id="PTHR11267">
    <property type="entry name" value="T-BOX PROTEIN-RELATED"/>
    <property type="match status" value="1"/>
</dbReference>
<feature type="region of interest" description="Disordered" evidence="7">
    <location>
        <begin position="277"/>
        <end position="405"/>
    </location>
</feature>
<accession>A0ABD1JZX6</accession>
<dbReference type="PROSITE" id="PS50252">
    <property type="entry name" value="TBOX_3"/>
    <property type="match status" value="1"/>
</dbReference>
<evidence type="ECO:0000256" key="4">
    <source>
        <dbReference type="ARBA" id="ARBA00023163"/>
    </source>
</evidence>
<dbReference type="CDD" id="cd20188">
    <property type="entry name" value="T-box_TBX2_3-like"/>
    <property type="match status" value="1"/>
</dbReference>
<dbReference type="InterPro" id="IPR001699">
    <property type="entry name" value="TF_T-box"/>
</dbReference>
<evidence type="ECO:0000256" key="2">
    <source>
        <dbReference type="ARBA" id="ARBA00023015"/>
    </source>
</evidence>
<protein>
    <recommendedName>
        <fullName evidence="8">T-box domain-containing protein</fullName>
    </recommendedName>
</protein>
<keyword evidence="2" id="KW-0805">Transcription regulation</keyword>
<dbReference type="EMBL" id="JBHFQA010000010">
    <property type="protein sequence ID" value="KAL2092439.1"/>
    <property type="molecule type" value="Genomic_DNA"/>
</dbReference>
<dbReference type="Pfam" id="PF00907">
    <property type="entry name" value="T-box"/>
    <property type="match status" value="1"/>
</dbReference>
<evidence type="ECO:0000313" key="10">
    <source>
        <dbReference type="Proteomes" id="UP001591681"/>
    </source>
</evidence>
<evidence type="ECO:0000256" key="7">
    <source>
        <dbReference type="SAM" id="MobiDB-lite"/>
    </source>
</evidence>
<evidence type="ECO:0000256" key="3">
    <source>
        <dbReference type="ARBA" id="ARBA00023125"/>
    </source>
</evidence>
<dbReference type="PROSITE" id="PS01283">
    <property type="entry name" value="TBOX_1"/>
    <property type="match status" value="1"/>
</dbReference>
<dbReference type="GO" id="GO:0005634">
    <property type="term" value="C:nucleus"/>
    <property type="evidence" value="ECO:0007669"/>
    <property type="project" value="UniProtKB-SubCell"/>
</dbReference>
<comment type="caution">
    <text evidence="9">The sequence shown here is derived from an EMBL/GenBank/DDBJ whole genome shotgun (WGS) entry which is preliminary data.</text>
</comment>
<keyword evidence="5 6" id="KW-0539">Nucleus</keyword>
<dbReference type="PROSITE" id="PS01264">
    <property type="entry name" value="TBOX_2"/>
    <property type="match status" value="1"/>
</dbReference>
<dbReference type="SMART" id="SM00425">
    <property type="entry name" value="TBOX"/>
    <property type="match status" value="1"/>
</dbReference>
<dbReference type="InterPro" id="IPR048387">
    <property type="entry name" value="TBX2_3_RD"/>
</dbReference>
<dbReference type="SUPFAM" id="SSF49417">
    <property type="entry name" value="p53-like transcription factors"/>
    <property type="match status" value="1"/>
</dbReference>
<dbReference type="Proteomes" id="UP001591681">
    <property type="component" value="Unassembled WGS sequence"/>
</dbReference>
<dbReference type="Pfam" id="PF20627">
    <property type="entry name" value="TBX2-3_RD"/>
    <property type="match status" value="1"/>
</dbReference>
<comment type="caution">
    <text evidence="6">Lacks conserved residue(s) required for the propagation of feature annotation.</text>
</comment>
<dbReference type="GO" id="GO:0003677">
    <property type="term" value="F:DNA binding"/>
    <property type="evidence" value="ECO:0007669"/>
    <property type="project" value="UniProtKB-UniRule"/>
</dbReference>
<sequence length="583" mass="65243">MTYHSLSDLPMSAVLGQQYPFGPVVGAFSCVPGKLTEDCIVGSSPPSGFHSAFRVGNAKAAHLMTRRAREAETDAEDDPVVHLEAKDLWEQFHECGTEMVITKSGRRMFPPFKVSCSGFDKRASYILLMDIVASDDCRYKFHSSRWMVAGKADPEMPKRMYIHPDSPATGEHWMSKTVSFHKLKLTNNMSDKHGFTILNSMHKYQPRFHVVRANDILKLPYSTFRTYVFPETEFIAVTAYQNDKITQLKIDNNPFAKGFRDTGNGRREKRKQLFLKSVRSNDHSSDKDNHVLTAADQTSSTSPQTRPVVTSTIKETSDSEADSDEDDKHLTVEDGADPFEVSTTTSISQLSNASTKAKNDFCTQQSQFESNSERHDENPQSKASEETQWPSDERRDFQTSQPQQNHVVFTPERIEQHFLTSLNSNNLLIHPTPFYFGRNFSSLMSKEGGTLDTGRPSLSSQGRNVSGLPIYVQQSSLSSPQARKVFGLPPCGSFLPYPYMTTAAVASSLVQRLHFMNAWGHRSRSNPYSPPVKVPNSANPTATYRKHDLSLEGYTKIMLPTPVEEVSKVHMTPGAGSTDVKSQ</sequence>
<keyword evidence="4" id="KW-0804">Transcription</keyword>
<keyword evidence="3 6" id="KW-0238">DNA-binding</keyword>
<dbReference type="AlphaFoldDB" id="A0ABD1JZX6"/>
<evidence type="ECO:0000256" key="5">
    <source>
        <dbReference type="ARBA" id="ARBA00023242"/>
    </source>
</evidence>
<dbReference type="InterPro" id="IPR018186">
    <property type="entry name" value="TF_T-box_CS"/>
</dbReference>
<feature type="compositionally biased region" description="Polar residues" evidence="7">
    <location>
        <begin position="295"/>
        <end position="314"/>
    </location>
</feature>
<name>A0ABD1JZX6_9TELE</name>